<keyword evidence="1" id="KW-1133">Transmembrane helix</keyword>
<evidence type="ECO:0000313" key="2">
    <source>
        <dbReference type="EMBL" id="KAK8023653.1"/>
    </source>
</evidence>
<accession>A0ABR1S0K9</accession>
<keyword evidence="3" id="KW-1185">Reference proteome</keyword>
<keyword evidence="1" id="KW-0472">Membrane</keyword>
<protein>
    <submittedName>
        <fullName evidence="2">Uncharacterized protein</fullName>
    </submittedName>
</protein>
<keyword evidence="1" id="KW-0812">Transmembrane</keyword>
<reference evidence="2 3" key="1">
    <citation type="submission" date="2023-01" db="EMBL/GenBank/DDBJ databases">
        <title>Analysis of 21 Apiospora genomes using comparative genomics revels a genus with tremendous synthesis potential of carbohydrate active enzymes and secondary metabolites.</title>
        <authorList>
            <person name="Sorensen T."/>
        </authorList>
    </citation>
    <scope>NUCLEOTIDE SEQUENCE [LARGE SCALE GENOMIC DNA]</scope>
    <source>
        <strain evidence="2 3">CBS 33761</strain>
    </source>
</reference>
<sequence length="159" mass="17173">MPPSSKLLDAAVAFSLFLPCFFVVSQGLWPGRIIPTPGIRATDTMPTRYAIILPDASCPASPSGAEVIASLPVYALTIGSALAALAIHLLQVGRARAYYLVYALFHLYSGSMWHAFRLNGIDLQVAATAPEHYIEKEPTRRTGVFGCRFPNGDSRNPVP</sequence>
<feature type="transmembrane region" description="Helical" evidence="1">
    <location>
        <begin position="7"/>
        <end position="29"/>
    </location>
</feature>
<comment type="caution">
    <text evidence="2">The sequence shown here is derived from an EMBL/GenBank/DDBJ whole genome shotgun (WGS) entry which is preliminary data.</text>
</comment>
<proteinExistence type="predicted"/>
<feature type="transmembrane region" description="Helical" evidence="1">
    <location>
        <begin position="71"/>
        <end position="90"/>
    </location>
</feature>
<gene>
    <name evidence="2" type="ORF">PG993_011719</name>
</gene>
<name>A0ABR1S0K9_9PEZI</name>
<organism evidence="2 3">
    <name type="scientific">Apiospora rasikravindrae</name>
    <dbReference type="NCBI Taxonomy" id="990691"/>
    <lineage>
        <taxon>Eukaryota</taxon>
        <taxon>Fungi</taxon>
        <taxon>Dikarya</taxon>
        <taxon>Ascomycota</taxon>
        <taxon>Pezizomycotina</taxon>
        <taxon>Sordariomycetes</taxon>
        <taxon>Xylariomycetidae</taxon>
        <taxon>Amphisphaeriales</taxon>
        <taxon>Apiosporaceae</taxon>
        <taxon>Apiospora</taxon>
    </lineage>
</organism>
<evidence type="ECO:0000313" key="3">
    <source>
        <dbReference type="Proteomes" id="UP001444661"/>
    </source>
</evidence>
<dbReference type="EMBL" id="JAQQWK010000011">
    <property type="protein sequence ID" value="KAK8023653.1"/>
    <property type="molecule type" value="Genomic_DNA"/>
</dbReference>
<dbReference type="Proteomes" id="UP001444661">
    <property type="component" value="Unassembled WGS sequence"/>
</dbReference>
<feature type="transmembrane region" description="Helical" evidence="1">
    <location>
        <begin position="97"/>
        <end position="116"/>
    </location>
</feature>
<evidence type="ECO:0000256" key="1">
    <source>
        <dbReference type="SAM" id="Phobius"/>
    </source>
</evidence>